<dbReference type="PANTHER" id="PTHR48081:SF8">
    <property type="entry name" value="ALPHA_BETA HYDROLASE FOLD-3 DOMAIN-CONTAINING PROTEIN-RELATED"/>
    <property type="match status" value="1"/>
</dbReference>
<keyword evidence="4" id="KW-1185">Reference proteome</keyword>
<dbReference type="PANTHER" id="PTHR48081">
    <property type="entry name" value="AB HYDROLASE SUPERFAMILY PROTEIN C4A8.06C"/>
    <property type="match status" value="1"/>
</dbReference>
<proteinExistence type="predicted"/>
<feature type="domain" description="Alpha/beta hydrolase fold-3" evidence="2">
    <location>
        <begin position="81"/>
        <end position="283"/>
    </location>
</feature>
<gene>
    <name evidence="3" type="ORF">JL107_02515</name>
</gene>
<dbReference type="AlphaFoldDB" id="A0A938YCU6"/>
<dbReference type="GO" id="GO:0016787">
    <property type="term" value="F:hydrolase activity"/>
    <property type="evidence" value="ECO:0007669"/>
    <property type="project" value="UniProtKB-KW"/>
</dbReference>
<evidence type="ECO:0000313" key="4">
    <source>
        <dbReference type="Proteomes" id="UP000663801"/>
    </source>
</evidence>
<reference evidence="3" key="1">
    <citation type="submission" date="2021-01" db="EMBL/GenBank/DDBJ databases">
        <title>KCTC 19127 draft genome.</title>
        <authorList>
            <person name="An D."/>
        </authorList>
    </citation>
    <scope>NUCLEOTIDE SEQUENCE</scope>
    <source>
        <strain evidence="3">KCTC 19127</strain>
    </source>
</reference>
<evidence type="ECO:0000259" key="2">
    <source>
        <dbReference type="Pfam" id="PF07859"/>
    </source>
</evidence>
<dbReference type="InterPro" id="IPR050300">
    <property type="entry name" value="GDXG_lipolytic_enzyme"/>
</dbReference>
<dbReference type="SUPFAM" id="SSF53474">
    <property type="entry name" value="alpha/beta-Hydrolases"/>
    <property type="match status" value="1"/>
</dbReference>
<name>A0A938YCU6_9ACTN</name>
<accession>A0A938YCU6</accession>
<evidence type="ECO:0000313" key="3">
    <source>
        <dbReference type="EMBL" id="MBM9475310.1"/>
    </source>
</evidence>
<dbReference type="RefSeq" id="WP_205255470.1">
    <property type="nucleotide sequence ID" value="NZ_BAAAPV010000001.1"/>
</dbReference>
<dbReference type="Pfam" id="PF07859">
    <property type="entry name" value="Abhydrolase_3"/>
    <property type="match status" value="1"/>
</dbReference>
<dbReference type="InterPro" id="IPR013094">
    <property type="entry name" value="AB_hydrolase_3"/>
</dbReference>
<comment type="caution">
    <text evidence="3">The sequence shown here is derived from an EMBL/GenBank/DDBJ whole genome shotgun (WGS) entry which is preliminary data.</text>
</comment>
<dbReference type="EMBL" id="JAERWL010000003">
    <property type="protein sequence ID" value="MBM9475310.1"/>
    <property type="molecule type" value="Genomic_DNA"/>
</dbReference>
<dbReference type="Proteomes" id="UP000663801">
    <property type="component" value="Unassembled WGS sequence"/>
</dbReference>
<dbReference type="Gene3D" id="3.40.50.1820">
    <property type="entry name" value="alpha/beta hydrolase"/>
    <property type="match status" value="1"/>
</dbReference>
<evidence type="ECO:0000256" key="1">
    <source>
        <dbReference type="ARBA" id="ARBA00022801"/>
    </source>
</evidence>
<dbReference type="InterPro" id="IPR029058">
    <property type="entry name" value="AB_hydrolase_fold"/>
</dbReference>
<protein>
    <submittedName>
        <fullName evidence="3">Alpha/beta hydrolase</fullName>
    </submittedName>
</protein>
<sequence length="311" mass="33498">MSEENQSSQPSPRRRPPRRPVRPVFWVLAQVGSRVRVKAPAALRPGPAAPPPETIRIPTRHGALRALVHRPAGAGRATPVVVHLHGGGFVNRYPEQDSHIAGHLVTELGVTVVLPDYDTAPRVRYPVAEEEVFDVVRWVQQADGWDGARLLLSGVSAGAKLAVNACQHLRDTGGPGALGVGLFVPVLDVTRTDRTSVIPRPAIGPFVQRFVGWSYFPEVARQREPLASPCRDPHLARAMPPTVILTGEQDTLAPEGAELARTLRAGGVHVVHREYPGVDHDFMATARVDTARAALAELAAFFAARLDAATG</sequence>
<organism evidence="3 4">
    <name type="scientific">Nakamurella flavida</name>
    <dbReference type="NCBI Taxonomy" id="363630"/>
    <lineage>
        <taxon>Bacteria</taxon>
        <taxon>Bacillati</taxon>
        <taxon>Actinomycetota</taxon>
        <taxon>Actinomycetes</taxon>
        <taxon>Nakamurellales</taxon>
        <taxon>Nakamurellaceae</taxon>
        <taxon>Nakamurella</taxon>
    </lineage>
</organism>
<keyword evidence="1 3" id="KW-0378">Hydrolase</keyword>